<organism evidence="2 3">
    <name type="scientific">Hyphodiscus hymeniophilus</name>
    <dbReference type="NCBI Taxonomy" id="353542"/>
    <lineage>
        <taxon>Eukaryota</taxon>
        <taxon>Fungi</taxon>
        <taxon>Dikarya</taxon>
        <taxon>Ascomycota</taxon>
        <taxon>Pezizomycotina</taxon>
        <taxon>Leotiomycetes</taxon>
        <taxon>Helotiales</taxon>
        <taxon>Hyphodiscaceae</taxon>
        <taxon>Hyphodiscus</taxon>
    </lineage>
</organism>
<evidence type="ECO:0000313" key="2">
    <source>
        <dbReference type="EMBL" id="KAG0650505.1"/>
    </source>
</evidence>
<evidence type="ECO:0000313" key="3">
    <source>
        <dbReference type="Proteomes" id="UP000785200"/>
    </source>
</evidence>
<dbReference type="EMBL" id="VNKQ01000006">
    <property type="protein sequence ID" value="KAG0650505.1"/>
    <property type="molecule type" value="Genomic_DNA"/>
</dbReference>
<feature type="compositionally biased region" description="Basic and acidic residues" evidence="1">
    <location>
        <begin position="101"/>
        <end position="122"/>
    </location>
</feature>
<feature type="compositionally biased region" description="Basic and acidic residues" evidence="1">
    <location>
        <begin position="149"/>
        <end position="160"/>
    </location>
</feature>
<dbReference type="OrthoDB" id="5416172at2759"/>
<accession>A0A9P7AYZ7</accession>
<protein>
    <submittedName>
        <fullName evidence="2">Uncharacterized protein</fullName>
    </submittedName>
</protein>
<reference evidence="2" key="1">
    <citation type="submission" date="2019-07" db="EMBL/GenBank/DDBJ databases">
        <title>Hyphodiscus hymeniophilus genome sequencing and assembly.</title>
        <authorList>
            <person name="Kramer G."/>
            <person name="Nodwell J."/>
        </authorList>
    </citation>
    <scope>NUCLEOTIDE SEQUENCE</scope>
    <source>
        <strain evidence="2">ATCC 34498</strain>
    </source>
</reference>
<dbReference type="Proteomes" id="UP000785200">
    <property type="component" value="Unassembled WGS sequence"/>
</dbReference>
<gene>
    <name evidence="2" type="ORF">D0Z07_3343</name>
</gene>
<proteinExistence type="predicted"/>
<feature type="region of interest" description="Disordered" evidence="1">
    <location>
        <begin position="1"/>
        <end position="160"/>
    </location>
</feature>
<sequence length="160" mass="17442">MASTDPHQGGDLFDMAAEGTSIPNDAGKMNIIPSKPRPGEAEGNVNGNQKPLADAASNPADIPRSVRDMGATSEVETRTRDQLPAQVESKRLHFGANDPLSKGHDRYEKHSRQKESDLERYATEGSGVDLQPPEDGIAGRNDVPDEEIDRIVDSRERKQN</sequence>
<name>A0A9P7AYZ7_9HELO</name>
<evidence type="ECO:0000256" key="1">
    <source>
        <dbReference type="SAM" id="MobiDB-lite"/>
    </source>
</evidence>
<keyword evidence="3" id="KW-1185">Reference proteome</keyword>
<comment type="caution">
    <text evidence="2">The sequence shown here is derived from an EMBL/GenBank/DDBJ whole genome shotgun (WGS) entry which is preliminary data.</text>
</comment>
<dbReference type="AlphaFoldDB" id="A0A9P7AYZ7"/>